<sequence>MLRQLPPPPSPALESLTPEQPPSNDLASNGELPLTAMSSSLATEASPVVEIQLAQDTNEIEVASIQEPASVDESEEGESDEPDDSNDEDWSDVNGSTVEDEVLTGESETEEEEVDISIILENVDVHQIVVDLIRDDQCERRCLEGKAGGTQTNYVYDEFTSGKGSDQINSMLQHFIRTVLVPAGKKHLMVYADNCSGQNKNNHVIKFFLAQVQRGTFERVDYKFFVKGHTKNSCDRGFGHIRKHISRSDCWTMDHVISAVKDAAASNRTVHISRGNDFFKSYKPLLQELYKTLAGVQQYQIFSMIMEKPGVVLCKKGPDDAPVEKDLRRIVDGVLTENEKVVRMMDHFLEDLPVRPKNTEKIAEFYKNIRPYVPDEYQSDPLYAAPSKEQGEEAKSAKQARREHRAAMAVAAKANQDRRNRDAEEAVCPMPKRSRK</sequence>
<dbReference type="Pfam" id="PF25273">
    <property type="entry name" value="DUF7869"/>
    <property type="match status" value="1"/>
</dbReference>
<evidence type="ECO:0000313" key="3">
    <source>
        <dbReference type="EMBL" id="ETN03153.1"/>
    </source>
</evidence>
<feature type="compositionally biased region" description="Basic and acidic residues" evidence="1">
    <location>
        <begin position="415"/>
        <end position="424"/>
    </location>
</feature>
<name>W2PQ77_PHYN3</name>
<dbReference type="PANTHER" id="PTHR34415">
    <property type="entry name" value="INTEGRASE CATALYTIC DOMAIN-CONTAINING PROTEIN"/>
    <property type="match status" value="1"/>
</dbReference>
<dbReference type="RefSeq" id="XP_008911697.1">
    <property type="nucleotide sequence ID" value="XM_008913449.1"/>
</dbReference>
<dbReference type="OrthoDB" id="111404at2759"/>
<dbReference type="AlphaFoldDB" id="W2PQ77"/>
<feature type="compositionally biased region" description="Pro residues" evidence="1">
    <location>
        <begin position="1"/>
        <end position="11"/>
    </location>
</feature>
<feature type="domain" description="DUF7869" evidence="2">
    <location>
        <begin position="168"/>
        <end position="312"/>
    </location>
</feature>
<feature type="compositionally biased region" description="Acidic residues" evidence="1">
    <location>
        <begin position="70"/>
        <end position="91"/>
    </location>
</feature>
<feature type="compositionally biased region" description="Acidic residues" evidence="1">
    <location>
        <begin position="98"/>
        <end position="113"/>
    </location>
</feature>
<dbReference type="InterPro" id="IPR057191">
    <property type="entry name" value="DUF7869"/>
</dbReference>
<dbReference type="EMBL" id="KI669613">
    <property type="protein sequence ID" value="ETN03153.1"/>
    <property type="molecule type" value="Genomic_DNA"/>
</dbReference>
<reference evidence="4" key="1">
    <citation type="submission" date="2011-12" db="EMBL/GenBank/DDBJ databases">
        <authorList>
            <consortium name="The Broad Institute Genome Sequencing Platform"/>
            <person name="Russ C."/>
            <person name="Tyler B."/>
            <person name="Panabieres F."/>
            <person name="Shan W."/>
            <person name="Tripathy S."/>
            <person name="Grunwald N."/>
            <person name="Machado M."/>
            <person name="Young S.K."/>
            <person name="Zeng Q."/>
            <person name="Gargeya S."/>
            <person name="Fitzgerald M."/>
            <person name="Haas B."/>
            <person name="Abouelleil A."/>
            <person name="Alvarado L."/>
            <person name="Arachchi H.M."/>
            <person name="Berlin A."/>
            <person name="Chapman S.B."/>
            <person name="Gearin G."/>
            <person name="Goldberg J."/>
            <person name="Griggs A."/>
            <person name="Gujja S."/>
            <person name="Hansen M."/>
            <person name="Heiman D."/>
            <person name="Howarth C."/>
            <person name="Larimer J."/>
            <person name="Lui A."/>
            <person name="MacDonald P.J.P."/>
            <person name="McCowen C."/>
            <person name="Montmayeur A."/>
            <person name="Murphy C."/>
            <person name="Neiman D."/>
            <person name="Pearson M."/>
            <person name="Priest M."/>
            <person name="Roberts A."/>
            <person name="Saif S."/>
            <person name="Shea T."/>
            <person name="Sisk P."/>
            <person name="Stolte C."/>
            <person name="Sykes S."/>
            <person name="Wortman J."/>
            <person name="Nusbaum C."/>
            <person name="Birren B."/>
        </authorList>
    </citation>
    <scope>NUCLEOTIDE SEQUENCE [LARGE SCALE GENOMIC DNA]</scope>
    <source>
        <strain evidence="4">INRA-310</strain>
    </source>
</reference>
<evidence type="ECO:0000256" key="1">
    <source>
        <dbReference type="SAM" id="MobiDB-lite"/>
    </source>
</evidence>
<organism evidence="3 4">
    <name type="scientific">Phytophthora nicotianae (strain INRA-310)</name>
    <name type="common">Phytophthora parasitica</name>
    <dbReference type="NCBI Taxonomy" id="761204"/>
    <lineage>
        <taxon>Eukaryota</taxon>
        <taxon>Sar</taxon>
        <taxon>Stramenopiles</taxon>
        <taxon>Oomycota</taxon>
        <taxon>Peronosporomycetes</taxon>
        <taxon>Peronosporales</taxon>
        <taxon>Peronosporaceae</taxon>
        <taxon>Phytophthora</taxon>
    </lineage>
</organism>
<gene>
    <name evidence="3" type="ORF">PPTG_16124</name>
</gene>
<dbReference type="VEuPathDB" id="FungiDB:PPTG_16124"/>
<evidence type="ECO:0000313" key="4">
    <source>
        <dbReference type="Proteomes" id="UP000018817"/>
    </source>
</evidence>
<accession>W2PQ77</accession>
<evidence type="ECO:0000259" key="2">
    <source>
        <dbReference type="Pfam" id="PF25273"/>
    </source>
</evidence>
<reference evidence="3 4" key="2">
    <citation type="submission" date="2013-11" db="EMBL/GenBank/DDBJ databases">
        <title>The Genome Sequence of Phytophthora parasitica INRA-310.</title>
        <authorList>
            <consortium name="The Broad Institute Genomics Platform"/>
            <person name="Russ C."/>
            <person name="Tyler B."/>
            <person name="Panabieres F."/>
            <person name="Shan W."/>
            <person name="Tripathy S."/>
            <person name="Grunwald N."/>
            <person name="Machado M."/>
            <person name="Johnson C.S."/>
            <person name="Arredondo F."/>
            <person name="Hong C."/>
            <person name="Coffey M."/>
            <person name="Young S.K."/>
            <person name="Zeng Q."/>
            <person name="Gargeya S."/>
            <person name="Fitzgerald M."/>
            <person name="Abouelleil A."/>
            <person name="Alvarado L."/>
            <person name="Chapman S.B."/>
            <person name="Gainer-Dewar J."/>
            <person name="Goldberg J."/>
            <person name="Griggs A."/>
            <person name="Gujja S."/>
            <person name="Hansen M."/>
            <person name="Howarth C."/>
            <person name="Imamovic A."/>
            <person name="Ireland A."/>
            <person name="Larimer J."/>
            <person name="McCowan C."/>
            <person name="Murphy C."/>
            <person name="Pearson M."/>
            <person name="Poon T.W."/>
            <person name="Priest M."/>
            <person name="Roberts A."/>
            <person name="Saif S."/>
            <person name="Shea T."/>
            <person name="Sykes S."/>
            <person name="Wortman J."/>
            <person name="Nusbaum C."/>
            <person name="Birren B."/>
        </authorList>
    </citation>
    <scope>NUCLEOTIDE SEQUENCE [LARGE SCALE GENOMIC DNA]</scope>
    <source>
        <strain evidence="3 4">INRA-310</strain>
    </source>
</reference>
<dbReference type="GeneID" id="20185226"/>
<feature type="region of interest" description="Disordered" evidence="1">
    <location>
        <begin position="59"/>
        <end position="113"/>
    </location>
</feature>
<proteinExistence type="predicted"/>
<feature type="region of interest" description="Disordered" evidence="1">
    <location>
        <begin position="378"/>
        <end position="436"/>
    </location>
</feature>
<dbReference type="STRING" id="761204.W2PQ77"/>
<protein>
    <recommendedName>
        <fullName evidence="2">DUF7869 domain-containing protein</fullName>
    </recommendedName>
</protein>
<feature type="region of interest" description="Disordered" evidence="1">
    <location>
        <begin position="1"/>
        <end position="44"/>
    </location>
</feature>
<dbReference type="PANTHER" id="PTHR34415:SF1">
    <property type="entry name" value="INTEGRASE CATALYTIC DOMAIN-CONTAINING PROTEIN"/>
    <property type="match status" value="1"/>
</dbReference>
<dbReference type="Proteomes" id="UP000018817">
    <property type="component" value="Unassembled WGS sequence"/>
</dbReference>